<proteinExistence type="inferred from homology"/>
<comment type="caution">
    <text evidence="5">The sequence shown here is derived from an EMBL/GenBank/DDBJ whole genome shotgun (WGS) entry which is preliminary data.</text>
</comment>
<gene>
    <name evidence="5" type="ORF">GCM10011402_35470</name>
</gene>
<protein>
    <recommendedName>
        <fullName evidence="4">Leucine-binding protein domain-containing protein</fullName>
    </recommendedName>
</protein>
<keyword evidence="3" id="KW-0029">Amino-acid transport</keyword>
<dbReference type="CDD" id="cd06336">
    <property type="entry name" value="PBP1_ABC_ligand_binding-like"/>
    <property type="match status" value="1"/>
</dbReference>
<dbReference type="PANTHER" id="PTHR30483:SF6">
    <property type="entry name" value="PERIPLASMIC BINDING PROTEIN OF ABC TRANSPORTER FOR NATURAL AMINO ACIDS"/>
    <property type="match status" value="1"/>
</dbReference>
<feature type="domain" description="Leucine-binding protein" evidence="4">
    <location>
        <begin position="26"/>
        <end position="379"/>
    </location>
</feature>
<accession>A0ABQ1VMC1</accession>
<dbReference type="PANTHER" id="PTHR30483">
    <property type="entry name" value="LEUCINE-SPECIFIC-BINDING PROTEIN"/>
    <property type="match status" value="1"/>
</dbReference>
<keyword evidence="2" id="KW-0732">Signal</keyword>
<dbReference type="Proteomes" id="UP000640509">
    <property type="component" value="Unassembled WGS sequence"/>
</dbReference>
<organism evidence="5 6">
    <name type="scientific">Paracoccus acridae</name>
    <dbReference type="NCBI Taxonomy" id="1795310"/>
    <lineage>
        <taxon>Bacteria</taxon>
        <taxon>Pseudomonadati</taxon>
        <taxon>Pseudomonadota</taxon>
        <taxon>Alphaproteobacteria</taxon>
        <taxon>Rhodobacterales</taxon>
        <taxon>Paracoccaceae</taxon>
        <taxon>Paracoccus</taxon>
    </lineage>
</organism>
<dbReference type="Pfam" id="PF13458">
    <property type="entry name" value="Peripla_BP_6"/>
    <property type="match status" value="1"/>
</dbReference>
<dbReference type="RefSeq" id="WP_188716927.1">
    <property type="nucleotide sequence ID" value="NZ_BMIV01000025.1"/>
</dbReference>
<reference evidence="6" key="1">
    <citation type="journal article" date="2019" name="Int. J. Syst. Evol. Microbiol.">
        <title>The Global Catalogue of Microorganisms (GCM) 10K type strain sequencing project: providing services to taxonomists for standard genome sequencing and annotation.</title>
        <authorList>
            <consortium name="The Broad Institute Genomics Platform"/>
            <consortium name="The Broad Institute Genome Sequencing Center for Infectious Disease"/>
            <person name="Wu L."/>
            <person name="Ma J."/>
        </authorList>
    </citation>
    <scope>NUCLEOTIDE SEQUENCE [LARGE SCALE GENOMIC DNA]</scope>
    <source>
        <strain evidence="6">CGMCC 1.15419</strain>
    </source>
</reference>
<dbReference type="EMBL" id="BMIV01000025">
    <property type="protein sequence ID" value="GGF79757.1"/>
    <property type="molecule type" value="Genomic_DNA"/>
</dbReference>
<name>A0ABQ1VMC1_9RHOB</name>
<evidence type="ECO:0000256" key="3">
    <source>
        <dbReference type="ARBA" id="ARBA00022970"/>
    </source>
</evidence>
<keyword evidence="6" id="KW-1185">Reference proteome</keyword>
<dbReference type="InterPro" id="IPR028082">
    <property type="entry name" value="Peripla_BP_I"/>
</dbReference>
<keyword evidence="3" id="KW-0813">Transport</keyword>
<evidence type="ECO:0000313" key="5">
    <source>
        <dbReference type="EMBL" id="GGF79757.1"/>
    </source>
</evidence>
<evidence type="ECO:0000256" key="2">
    <source>
        <dbReference type="ARBA" id="ARBA00022729"/>
    </source>
</evidence>
<dbReference type="InterPro" id="IPR051010">
    <property type="entry name" value="BCAA_transport"/>
</dbReference>
<comment type="similarity">
    <text evidence="1">Belongs to the leucine-binding protein family.</text>
</comment>
<evidence type="ECO:0000259" key="4">
    <source>
        <dbReference type="Pfam" id="PF13458"/>
    </source>
</evidence>
<evidence type="ECO:0000313" key="6">
    <source>
        <dbReference type="Proteomes" id="UP000640509"/>
    </source>
</evidence>
<dbReference type="InterPro" id="IPR028081">
    <property type="entry name" value="Leu-bd"/>
</dbReference>
<dbReference type="Gene3D" id="3.40.50.2300">
    <property type="match status" value="2"/>
</dbReference>
<dbReference type="SUPFAM" id="SSF53822">
    <property type="entry name" value="Periplasmic binding protein-like I"/>
    <property type="match status" value="1"/>
</dbReference>
<evidence type="ECO:0000256" key="1">
    <source>
        <dbReference type="ARBA" id="ARBA00010062"/>
    </source>
</evidence>
<sequence length="437" mass="48758">MINSSFAQKLAVGGSLPRLRVHDRAPIRIGFLTPLSGPEEHWGMPGLDGCRIWVDWINERGGLLVAGKRHRVEIVAHDSAETPERTLQAARDMVERLHVRLILTLGGDSFAPALPYLMRRRILVGTLLPSDLTPDTRFLVAPVEVQPLFNATGVEWLARQLPPARRVALCTQSDSLGLPSLAVYRTAFDAVGWSRVKELRYRPDDTDADAIVGAMMTENPDVLCWCTSTPPMVHALTEAAYRRGFKGRILSSAADGYLLLIERTSPDFMEGYTFQFPDFDDPKLADATFFFRQPHSFFETYNERFPGRWSAVSWEYVAVLDLWHSAVELADTTAPISVLAAMKRAQRVPHTFGTARWTGRDLFGIDNVLIGDWPVVVVQNGRARIAEFGSVLGWLDRHGETLRQHLDELGQSWHQRLDRLVTPPAAAASDLQSGPAS</sequence>